<name>A0A149UQI4_9PROT</name>
<dbReference type="AlphaFoldDB" id="A0A149UQI4"/>
<dbReference type="RefSeq" id="WP_156474778.1">
    <property type="nucleotide sequence ID" value="NZ_LHZY01000087.1"/>
</dbReference>
<gene>
    <name evidence="1" type="ORF">AD952_13600</name>
</gene>
<dbReference type="EMBL" id="LHZY01000087">
    <property type="protein sequence ID" value="KXV70177.1"/>
    <property type="molecule type" value="Genomic_DNA"/>
</dbReference>
<organism evidence="1 2">
    <name type="scientific">Acetobacter cerevisiae</name>
    <dbReference type="NCBI Taxonomy" id="178900"/>
    <lineage>
        <taxon>Bacteria</taxon>
        <taxon>Pseudomonadati</taxon>
        <taxon>Pseudomonadota</taxon>
        <taxon>Alphaproteobacteria</taxon>
        <taxon>Acetobacterales</taxon>
        <taxon>Acetobacteraceae</taxon>
        <taxon>Acetobacter</taxon>
    </lineage>
</organism>
<accession>A0A149UQI4</accession>
<evidence type="ECO:0000313" key="2">
    <source>
        <dbReference type="Proteomes" id="UP000075312"/>
    </source>
</evidence>
<evidence type="ECO:0000313" key="1">
    <source>
        <dbReference type="EMBL" id="KXV70177.1"/>
    </source>
</evidence>
<protein>
    <submittedName>
        <fullName evidence="1">Uncharacterized protein</fullName>
    </submittedName>
</protein>
<sequence length="80" mass="8914">MMMRDTLLTASQLFSELNTKMAEAGGNDAFAALHGINKSSLSNMANCRRKISKKLLDALGLEMVVMFRRKQPAQKIRGKK</sequence>
<proteinExistence type="predicted"/>
<dbReference type="Proteomes" id="UP000075312">
    <property type="component" value="Unassembled WGS sequence"/>
</dbReference>
<comment type="caution">
    <text evidence="1">The sequence shown here is derived from an EMBL/GenBank/DDBJ whole genome shotgun (WGS) entry which is preliminary data.</text>
</comment>
<dbReference type="PATRIC" id="fig|178900.6.peg.315"/>
<reference evidence="1 2" key="1">
    <citation type="submission" date="2015-06" db="EMBL/GenBank/DDBJ databases">
        <title>Improved classification and identification of acetic acid bacteria using matrix-assisted laser desorption/ionization time-of-flight mass spectrometry; Gluconobacter nephelii and Gluconobacter uchimurae are later heterotypic synonyms of Gluconobacter japonicus and Gluconobacter oxydans, respectively.</title>
        <authorList>
            <person name="Li L."/>
            <person name="Cleenwerck I."/>
            <person name="De Vuyst L."/>
            <person name="Vandamme P."/>
        </authorList>
    </citation>
    <scope>NUCLEOTIDE SEQUENCE [LARGE SCALE GENOMIC DNA]</scope>
    <source>
        <strain evidence="1 2">LMG 1608</strain>
    </source>
</reference>